<name>A0AAN7PCD9_9COLE</name>
<sequence length="172" mass="19654">MDLSELENSDLSDIDPDFEYDSAADVSDDSDESDFSNSESDDNIPPVQFGDWKIVGNPFQDKRETVIYEKNFQYDVHPGLNLNEPKTPKECFEAFVLPNTVRNEHHGGYEAENLEMSSESIQKASNINSNQSANVKEIDHSNENLAGPPQGYRKYESRKQHHQDLKQRCLQK</sequence>
<protein>
    <submittedName>
        <fullName evidence="2">Uncharacterized protein</fullName>
    </submittedName>
</protein>
<feature type="compositionally biased region" description="Polar residues" evidence="1">
    <location>
        <begin position="115"/>
        <end position="134"/>
    </location>
</feature>
<gene>
    <name evidence="2" type="ORF">RN001_005856</name>
</gene>
<organism evidence="2 3">
    <name type="scientific">Aquatica leii</name>
    <dbReference type="NCBI Taxonomy" id="1421715"/>
    <lineage>
        <taxon>Eukaryota</taxon>
        <taxon>Metazoa</taxon>
        <taxon>Ecdysozoa</taxon>
        <taxon>Arthropoda</taxon>
        <taxon>Hexapoda</taxon>
        <taxon>Insecta</taxon>
        <taxon>Pterygota</taxon>
        <taxon>Neoptera</taxon>
        <taxon>Endopterygota</taxon>
        <taxon>Coleoptera</taxon>
        <taxon>Polyphaga</taxon>
        <taxon>Elateriformia</taxon>
        <taxon>Elateroidea</taxon>
        <taxon>Lampyridae</taxon>
        <taxon>Luciolinae</taxon>
        <taxon>Aquatica</taxon>
    </lineage>
</organism>
<evidence type="ECO:0000256" key="1">
    <source>
        <dbReference type="SAM" id="MobiDB-lite"/>
    </source>
</evidence>
<evidence type="ECO:0000313" key="2">
    <source>
        <dbReference type="EMBL" id="KAK4882537.1"/>
    </source>
</evidence>
<feature type="compositionally biased region" description="Acidic residues" evidence="1">
    <location>
        <begin position="1"/>
        <end position="42"/>
    </location>
</feature>
<dbReference type="EMBL" id="JARPUR010000002">
    <property type="protein sequence ID" value="KAK4882537.1"/>
    <property type="molecule type" value="Genomic_DNA"/>
</dbReference>
<dbReference type="Proteomes" id="UP001353858">
    <property type="component" value="Unassembled WGS sequence"/>
</dbReference>
<accession>A0AAN7PCD9</accession>
<comment type="caution">
    <text evidence="2">The sequence shown here is derived from an EMBL/GenBank/DDBJ whole genome shotgun (WGS) entry which is preliminary data.</text>
</comment>
<proteinExistence type="predicted"/>
<feature type="compositionally biased region" description="Basic and acidic residues" evidence="1">
    <location>
        <begin position="153"/>
        <end position="172"/>
    </location>
</feature>
<feature type="region of interest" description="Disordered" evidence="1">
    <location>
        <begin position="1"/>
        <end position="52"/>
    </location>
</feature>
<dbReference type="AlphaFoldDB" id="A0AAN7PCD9"/>
<keyword evidence="3" id="KW-1185">Reference proteome</keyword>
<reference evidence="3" key="1">
    <citation type="submission" date="2023-01" db="EMBL/GenBank/DDBJ databases">
        <title>Key to firefly adult light organ development and bioluminescence: homeobox transcription factors regulate luciferase expression and transportation to peroxisome.</title>
        <authorList>
            <person name="Fu X."/>
        </authorList>
    </citation>
    <scope>NUCLEOTIDE SEQUENCE [LARGE SCALE GENOMIC DNA]</scope>
</reference>
<feature type="region of interest" description="Disordered" evidence="1">
    <location>
        <begin position="115"/>
        <end position="172"/>
    </location>
</feature>
<evidence type="ECO:0000313" key="3">
    <source>
        <dbReference type="Proteomes" id="UP001353858"/>
    </source>
</evidence>